<accession>A0ABS9SY55</accession>
<proteinExistence type="predicted"/>
<dbReference type="RefSeq" id="WP_241059454.1">
    <property type="nucleotide sequence ID" value="NZ_JAKWJU010000002.1"/>
</dbReference>
<dbReference type="PROSITE" id="PS50932">
    <property type="entry name" value="HTH_LACI_2"/>
    <property type="match status" value="1"/>
</dbReference>
<dbReference type="InterPro" id="IPR028082">
    <property type="entry name" value="Peripla_BP_I"/>
</dbReference>
<evidence type="ECO:0000259" key="4">
    <source>
        <dbReference type="PROSITE" id="PS50932"/>
    </source>
</evidence>
<dbReference type="SUPFAM" id="SSF53822">
    <property type="entry name" value="Periplasmic binding protein-like I"/>
    <property type="match status" value="1"/>
</dbReference>
<comment type="caution">
    <text evidence="5">The sequence shown here is derived from an EMBL/GenBank/DDBJ whole genome shotgun (WGS) entry which is preliminary data.</text>
</comment>
<keyword evidence="2" id="KW-0238">DNA-binding</keyword>
<dbReference type="SMART" id="SM00354">
    <property type="entry name" value="HTH_LACI"/>
    <property type="match status" value="1"/>
</dbReference>
<evidence type="ECO:0000256" key="2">
    <source>
        <dbReference type="ARBA" id="ARBA00023125"/>
    </source>
</evidence>
<reference evidence="5" key="1">
    <citation type="submission" date="2022-03" db="EMBL/GenBank/DDBJ databases">
        <authorList>
            <person name="Santos J.D.N."/>
            <person name="Kallscheuer N."/>
            <person name="Jogler C."/>
            <person name="Lage O.M."/>
        </authorList>
    </citation>
    <scope>NUCLEOTIDE SEQUENCE</scope>
    <source>
        <strain evidence="5">M600PL45_2</strain>
    </source>
</reference>
<dbReference type="InterPro" id="IPR000843">
    <property type="entry name" value="HTH_LacI"/>
</dbReference>
<evidence type="ECO:0000256" key="1">
    <source>
        <dbReference type="ARBA" id="ARBA00023015"/>
    </source>
</evidence>
<name>A0ABS9SY55_9ACTN</name>
<dbReference type="SUPFAM" id="SSF47413">
    <property type="entry name" value="lambda repressor-like DNA-binding domains"/>
    <property type="match status" value="1"/>
</dbReference>
<organism evidence="5 6">
    <name type="scientific">Streptomyces marispadix</name>
    <dbReference type="NCBI Taxonomy" id="2922868"/>
    <lineage>
        <taxon>Bacteria</taxon>
        <taxon>Bacillati</taxon>
        <taxon>Actinomycetota</taxon>
        <taxon>Actinomycetes</taxon>
        <taxon>Kitasatosporales</taxon>
        <taxon>Streptomycetaceae</taxon>
        <taxon>Streptomyces</taxon>
    </lineage>
</organism>
<dbReference type="Gene3D" id="3.40.50.2300">
    <property type="match status" value="2"/>
</dbReference>
<feature type="domain" description="HTH lacI-type" evidence="4">
    <location>
        <begin position="4"/>
        <end position="59"/>
    </location>
</feature>
<dbReference type="Gene3D" id="1.10.260.40">
    <property type="entry name" value="lambda repressor-like DNA-binding domains"/>
    <property type="match status" value="1"/>
</dbReference>
<evidence type="ECO:0000313" key="5">
    <source>
        <dbReference type="EMBL" id="MCH6161205.1"/>
    </source>
</evidence>
<dbReference type="InterPro" id="IPR046335">
    <property type="entry name" value="LacI/GalR-like_sensor"/>
</dbReference>
<keyword evidence="1" id="KW-0805">Transcription regulation</keyword>
<dbReference type="Proteomes" id="UP001166784">
    <property type="component" value="Unassembled WGS sequence"/>
</dbReference>
<dbReference type="PANTHER" id="PTHR30146:SF153">
    <property type="entry name" value="LACTOSE OPERON REPRESSOR"/>
    <property type="match status" value="1"/>
</dbReference>
<gene>
    <name evidence="5" type="ORF">MMA15_12600</name>
</gene>
<protein>
    <submittedName>
        <fullName evidence="5">LacI family transcriptional regulator</fullName>
    </submittedName>
</protein>
<sequence>MAGTRLKDVAERAGGVSIKTVSNVVRGNVRVAEPTRRRVLDAIDELDYRPNASARHLRTGRSGVIALAVPELVAPYFAELATAVIEAAREHDVSVLIEDTGGDPAAELRVACGLSDPLIDGVLLSPIRLDQATLAHRERRVPLVLLGERDFEVPADHVLIDNVLAAEEATAHLLASGRRRVAAIGFQSDPLFTTSHQRARGYLRALEAAGLPHVPELTPLVPAFTRTHGMHAMRELLALPEPPDAVFCFSDLLASGAVRGVYDAGRTVPGDVAVIGFDDIEDTRFAVPSLSTIAPDKRQLAKLAVDSLLTRIAGDPEAPHTTLYAPYRLVARESTARDAGNRTGGT</sequence>
<evidence type="ECO:0000256" key="3">
    <source>
        <dbReference type="ARBA" id="ARBA00023163"/>
    </source>
</evidence>
<dbReference type="Pfam" id="PF00356">
    <property type="entry name" value="LacI"/>
    <property type="match status" value="1"/>
</dbReference>
<evidence type="ECO:0000313" key="6">
    <source>
        <dbReference type="Proteomes" id="UP001166784"/>
    </source>
</evidence>
<dbReference type="Pfam" id="PF13377">
    <property type="entry name" value="Peripla_BP_3"/>
    <property type="match status" value="1"/>
</dbReference>
<dbReference type="CDD" id="cd06267">
    <property type="entry name" value="PBP1_LacI_sugar_binding-like"/>
    <property type="match status" value="1"/>
</dbReference>
<reference evidence="5" key="2">
    <citation type="journal article" date="2023" name="Int. J. Syst. Evol. Microbiol.">
        <title>Streptomyces marispadix sp. nov., isolated from marine beach sediment of the Northern Coast of Portugal.</title>
        <authorList>
            <person name="dos Santos J.D.N."/>
            <person name="Vitorino I.R."/>
            <person name="Kallscheuer N."/>
            <person name="Srivastava A."/>
            <person name="Krautwurst S."/>
            <person name="Marz M."/>
            <person name="Jogler C."/>
            <person name="Lobo Da Cunha A."/>
            <person name="Catita J."/>
            <person name="Goncalves H."/>
            <person name="Gonzalez I."/>
            <person name="Reyes F."/>
            <person name="Lage O.M."/>
        </authorList>
    </citation>
    <scope>NUCLEOTIDE SEQUENCE</scope>
    <source>
        <strain evidence="5">M600PL45_2</strain>
    </source>
</reference>
<dbReference type="PANTHER" id="PTHR30146">
    <property type="entry name" value="LACI-RELATED TRANSCRIPTIONAL REPRESSOR"/>
    <property type="match status" value="1"/>
</dbReference>
<dbReference type="CDD" id="cd01392">
    <property type="entry name" value="HTH_LacI"/>
    <property type="match status" value="1"/>
</dbReference>
<dbReference type="EMBL" id="JAKWJU010000002">
    <property type="protein sequence ID" value="MCH6161205.1"/>
    <property type="molecule type" value="Genomic_DNA"/>
</dbReference>
<keyword evidence="3" id="KW-0804">Transcription</keyword>
<dbReference type="InterPro" id="IPR010982">
    <property type="entry name" value="Lambda_DNA-bd_dom_sf"/>
</dbReference>
<keyword evidence="6" id="KW-1185">Reference proteome</keyword>